<dbReference type="InterPro" id="IPR052016">
    <property type="entry name" value="Bact_Sigma-Reg"/>
</dbReference>
<dbReference type="SUPFAM" id="SSF81606">
    <property type="entry name" value="PP2C-like"/>
    <property type="match status" value="1"/>
</dbReference>
<evidence type="ECO:0000313" key="4">
    <source>
        <dbReference type="Proteomes" id="UP000067683"/>
    </source>
</evidence>
<organism evidence="3 4">
    <name type="scientific">Planococcus rifietoensis</name>
    <dbReference type="NCBI Taxonomy" id="200991"/>
    <lineage>
        <taxon>Bacteria</taxon>
        <taxon>Bacillati</taxon>
        <taxon>Bacillota</taxon>
        <taxon>Bacilli</taxon>
        <taxon>Bacillales</taxon>
        <taxon>Caryophanaceae</taxon>
        <taxon>Planococcus</taxon>
    </lineage>
</organism>
<dbReference type="KEGG" id="prt:AUC31_07470"/>
<name>A0A0U2N4S0_9BACL</name>
<dbReference type="RefSeq" id="WP_058381772.1">
    <property type="nucleotide sequence ID" value="NZ_CP013659.2"/>
</dbReference>
<evidence type="ECO:0000259" key="2">
    <source>
        <dbReference type="PROSITE" id="PS51746"/>
    </source>
</evidence>
<dbReference type="SMART" id="SM00331">
    <property type="entry name" value="PP2C_SIG"/>
    <property type="match status" value="1"/>
</dbReference>
<dbReference type="PANTHER" id="PTHR43156:SF15">
    <property type="entry name" value="PHOSPHOSERINE PHOSPHATASE RSBU"/>
    <property type="match status" value="1"/>
</dbReference>
<sequence length="333" mass="37389">MPQHIEAQYQEILNEYVKKQTEQNLYVGQNFSRQLILENISPEEVISMHKAAIRELYSDLPDVVWHSFDFLIEMMINYGLALQERQSLLKRQEELKVEMDLAANVQETLLKTKLPSLDGLDIGLLSIPAKKMNGDYIYFVSDYDGYAGVAVADVIGKGLPAALCMSMIKFGMDSLNSSHALPKDVLGVINRIVEKSVDDSMFVSMFYANYDAGAARLTYGSAGHEPAILYRATTGEFDELEAKGLLLGVSPAAVYEEHSVTLDKGDMVIMMTDGVTEGRTEDGFIEREVIYKLIEQKKGQSAQAIVQHVYDELERMQNAELQDDFTLVVYKKV</sequence>
<dbReference type="Gene3D" id="3.60.40.10">
    <property type="entry name" value="PPM-type phosphatase domain"/>
    <property type="match status" value="1"/>
</dbReference>
<dbReference type="Pfam" id="PF07228">
    <property type="entry name" value="SpoIIE"/>
    <property type="match status" value="1"/>
</dbReference>
<dbReference type="InterPro" id="IPR001932">
    <property type="entry name" value="PPM-type_phosphatase-like_dom"/>
</dbReference>
<dbReference type="Pfam" id="PF08673">
    <property type="entry name" value="RsbU_N"/>
    <property type="match status" value="1"/>
</dbReference>
<dbReference type="Gene3D" id="1.10.1240.30">
    <property type="entry name" value="KaiA/RbsU domain"/>
    <property type="match status" value="1"/>
</dbReference>
<gene>
    <name evidence="3" type="ORF">AUC31_07470</name>
</gene>
<dbReference type="PANTHER" id="PTHR43156">
    <property type="entry name" value="STAGE II SPORULATION PROTEIN E-RELATED"/>
    <property type="match status" value="1"/>
</dbReference>
<dbReference type="PROSITE" id="PS51746">
    <property type="entry name" value="PPM_2"/>
    <property type="match status" value="1"/>
</dbReference>
<protein>
    <submittedName>
        <fullName evidence="3">Phosphoserine phosphatase</fullName>
    </submittedName>
</protein>
<accession>A0A0U2N4S0</accession>
<dbReference type="InterPro" id="IPR036457">
    <property type="entry name" value="PPM-type-like_dom_sf"/>
</dbReference>
<dbReference type="EMBL" id="CP013659">
    <property type="protein sequence ID" value="ALS75065.1"/>
    <property type="molecule type" value="Genomic_DNA"/>
</dbReference>
<reference evidence="3" key="1">
    <citation type="submission" date="2016-01" db="EMBL/GenBank/DDBJ databases">
        <title>Complete genome of Planococcus rifietoensis type strain M8.</title>
        <authorList>
            <person name="See-Too W.S."/>
        </authorList>
    </citation>
    <scope>NUCLEOTIDE SEQUENCE [LARGE SCALE GENOMIC DNA]</scope>
    <source>
        <strain evidence="3">M8</strain>
    </source>
</reference>
<dbReference type="FunFam" id="3.60.40.10:FF:000045">
    <property type="entry name" value="Stage II sporulation protein E"/>
    <property type="match status" value="1"/>
</dbReference>
<evidence type="ECO:0000313" key="3">
    <source>
        <dbReference type="EMBL" id="ALS75065.1"/>
    </source>
</evidence>
<dbReference type="Proteomes" id="UP000067683">
    <property type="component" value="Chromosome"/>
</dbReference>
<dbReference type="InterPro" id="IPR017944">
    <property type="entry name" value="KaiA/RbsU_helical_domain_sf"/>
</dbReference>
<dbReference type="GO" id="GO:0016791">
    <property type="term" value="F:phosphatase activity"/>
    <property type="evidence" value="ECO:0007669"/>
    <property type="project" value="TreeGrafter"/>
</dbReference>
<keyword evidence="1" id="KW-0378">Hydrolase</keyword>
<keyword evidence="4" id="KW-1185">Reference proteome</keyword>
<dbReference type="SUPFAM" id="SSF101215">
    <property type="entry name" value="KaiA/RbsU domain"/>
    <property type="match status" value="1"/>
</dbReference>
<dbReference type="OrthoDB" id="311592at2"/>
<dbReference type="InterPro" id="IPR014787">
    <property type="entry name" value="PSer_Pase_RsbU_N"/>
</dbReference>
<dbReference type="SMART" id="SM00332">
    <property type="entry name" value="PP2Cc"/>
    <property type="match status" value="1"/>
</dbReference>
<dbReference type="AlphaFoldDB" id="A0A0U2N4S0"/>
<dbReference type="STRING" id="200991.AUC31_07470"/>
<feature type="domain" description="PPM-type phosphatase" evidence="2">
    <location>
        <begin position="121"/>
        <end position="332"/>
    </location>
</feature>
<proteinExistence type="predicted"/>
<evidence type="ECO:0000256" key="1">
    <source>
        <dbReference type="ARBA" id="ARBA00022801"/>
    </source>
</evidence>